<comment type="caution">
    <text evidence="1">The sequence shown here is derived from an EMBL/GenBank/DDBJ whole genome shotgun (WGS) entry which is preliminary data.</text>
</comment>
<gene>
    <name evidence="1" type="ORF">FCC1311_107322</name>
</gene>
<accession>A0A2R5GXJ1</accession>
<keyword evidence="2" id="KW-1185">Reference proteome</keyword>
<proteinExistence type="predicted"/>
<dbReference type="PANTHER" id="PTHR37743">
    <property type="entry name" value="ARM REPEAT SUPERFAMILY PROTEIN"/>
    <property type="match status" value="1"/>
</dbReference>
<evidence type="ECO:0000313" key="2">
    <source>
        <dbReference type="Proteomes" id="UP000241890"/>
    </source>
</evidence>
<dbReference type="AlphaFoldDB" id="A0A2R5GXJ1"/>
<dbReference type="InterPro" id="IPR016024">
    <property type="entry name" value="ARM-type_fold"/>
</dbReference>
<dbReference type="SUPFAM" id="SSF48371">
    <property type="entry name" value="ARM repeat"/>
    <property type="match status" value="1"/>
</dbReference>
<reference evidence="1 2" key="1">
    <citation type="submission" date="2017-12" db="EMBL/GenBank/DDBJ databases">
        <title>Sequencing, de novo assembly and annotation of complete genome of a new Thraustochytrid species, strain FCC1311.</title>
        <authorList>
            <person name="Sedici K."/>
            <person name="Godart F."/>
            <person name="Aiese Cigliano R."/>
            <person name="Sanseverino W."/>
            <person name="Barakat M."/>
            <person name="Ortet P."/>
            <person name="Marechal E."/>
            <person name="Cagnac O."/>
            <person name="Amato A."/>
        </authorList>
    </citation>
    <scope>NUCLEOTIDE SEQUENCE [LARGE SCALE GENOMIC DNA]</scope>
</reference>
<dbReference type="EMBL" id="BEYU01000197">
    <property type="protein sequence ID" value="GBG34508.1"/>
    <property type="molecule type" value="Genomic_DNA"/>
</dbReference>
<evidence type="ECO:0000313" key="1">
    <source>
        <dbReference type="EMBL" id="GBG34508.1"/>
    </source>
</evidence>
<dbReference type="Proteomes" id="UP000241890">
    <property type="component" value="Unassembled WGS sequence"/>
</dbReference>
<protein>
    <submittedName>
        <fullName evidence="1">Uncharacterized protein</fullName>
    </submittedName>
</protein>
<name>A0A2R5GXJ1_9STRA</name>
<dbReference type="PANTHER" id="PTHR37743:SF1">
    <property type="entry name" value="ARM REPEAT SUPERFAMILY PROTEIN"/>
    <property type="match status" value="1"/>
</dbReference>
<organism evidence="1 2">
    <name type="scientific">Hondaea fermentalgiana</name>
    <dbReference type="NCBI Taxonomy" id="2315210"/>
    <lineage>
        <taxon>Eukaryota</taxon>
        <taxon>Sar</taxon>
        <taxon>Stramenopiles</taxon>
        <taxon>Bigyra</taxon>
        <taxon>Labyrinthulomycetes</taxon>
        <taxon>Thraustochytrida</taxon>
        <taxon>Thraustochytriidae</taxon>
        <taxon>Hondaea</taxon>
    </lineage>
</organism>
<dbReference type="InParanoid" id="A0A2R5GXJ1"/>
<sequence length="719" mass="77875">MSQRKRGGDLVEALVATRADVARGGETATRTACAILQALKGTQNGPHRKFLLRIFRWLAQSLPISWAHALAEALEEEDIGQDAQLEGLLIVRGAFGSETVTFKDLAQQPFIHAREKEKCIRNAAILGLWAQRAQICVHLELLHQVISRENAPSSTLFLMGLQDLRDDIALVAGRNADGREPGPLSAALAAHLLASGSALVHADPAWEDADIAAKEVSTCLAELDVTTQRTQALAAASVDEATAEDRRFELDHIAKVQVRRLCLLLGRMRPQFYVARNSGSLEPFTDVLRTRLLELVGSEQLKLRLASGKVLGQTDPASIVPFLCGLTTRMQSNATARSAATCTEPESSGPIGVARRLASPYFAMNAAKCISEDVLPFMQTQQELTEDLLGNNAQDTAVRDLLFARLSPLLFLTMLPLSTMFAPTSTESTEIAEALLLRCIAVYEFKEVRQVAAQALARLHRARVAIPVVLCGLKWFVDQTANPALEAAEENHSESEEHIAFLVWTKALQRLESNPNNDAIIPVDVSVAKALVVTAQYAFAQEPSGKCPQKLVDQLFHVFAKPCRDPQSPLANLQEGCIILLSSCAVGTPDAWKPSSKAKALVQEVDPGHGVTASYSQNQPEPMPSPRGERVRLLYLGPKVFDAVAQQLCSLVLGGLDDARSQVRGAMVKLAGALLTLPEASLRFPDGAMAGLMKKLSGLANMDIDAEVRLLASKLAQQM</sequence>